<dbReference type="Pfam" id="PF25000">
    <property type="entry name" value="DUF7779"/>
    <property type="match status" value="1"/>
</dbReference>
<keyword evidence="4" id="KW-1185">Reference proteome</keyword>
<dbReference type="EMBL" id="JASWJB010000216">
    <property type="protein sequence ID" value="KAK2593350.1"/>
    <property type="molecule type" value="Genomic_DNA"/>
</dbReference>
<dbReference type="InterPro" id="IPR056681">
    <property type="entry name" value="DUF7779"/>
</dbReference>
<dbReference type="Proteomes" id="UP001251528">
    <property type="component" value="Unassembled WGS sequence"/>
</dbReference>
<evidence type="ECO:0000259" key="2">
    <source>
        <dbReference type="Pfam" id="PF25000"/>
    </source>
</evidence>
<proteinExistence type="predicted"/>
<dbReference type="Pfam" id="PF00931">
    <property type="entry name" value="NB-ARC"/>
    <property type="match status" value="1"/>
</dbReference>
<feature type="domain" description="DUF7779" evidence="2">
    <location>
        <begin position="517"/>
        <end position="617"/>
    </location>
</feature>
<name>A0AAJ0CI51_9HYPO</name>
<accession>A0AAJ0CI51</accession>
<dbReference type="InterPro" id="IPR027417">
    <property type="entry name" value="P-loop_NTPase"/>
</dbReference>
<dbReference type="InterPro" id="IPR002182">
    <property type="entry name" value="NB-ARC"/>
</dbReference>
<evidence type="ECO:0000313" key="3">
    <source>
        <dbReference type="EMBL" id="KAK2593350.1"/>
    </source>
</evidence>
<feature type="domain" description="NB-ARC" evidence="1">
    <location>
        <begin position="260"/>
        <end position="404"/>
    </location>
</feature>
<gene>
    <name evidence="3" type="ORF">QQS21_008960</name>
</gene>
<reference evidence="3" key="1">
    <citation type="submission" date="2023-06" db="EMBL/GenBank/DDBJ databases">
        <title>Conoideocrella luteorostrata (Hypocreales: Clavicipitaceae), a potential biocontrol fungus for elongate hemlock scale in United States Christmas tree production areas.</title>
        <authorList>
            <person name="Barrett H."/>
            <person name="Lovett B."/>
            <person name="Macias A.M."/>
            <person name="Stajich J.E."/>
            <person name="Kasson M.T."/>
        </authorList>
    </citation>
    <scope>NUCLEOTIDE SEQUENCE</scope>
    <source>
        <strain evidence="3">ARSEF 14590</strain>
    </source>
</reference>
<dbReference type="PANTHER" id="PTHR35205:SF1">
    <property type="entry name" value="ZU5 DOMAIN-CONTAINING PROTEIN"/>
    <property type="match status" value="1"/>
</dbReference>
<evidence type="ECO:0000259" key="1">
    <source>
        <dbReference type="Pfam" id="PF00931"/>
    </source>
</evidence>
<dbReference type="GO" id="GO:0043531">
    <property type="term" value="F:ADP binding"/>
    <property type="evidence" value="ECO:0007669"/>
    <property type="project" value="InterPro"/>
</dbReference>
<dbReference type="AlphaFoldDB" id="A0AAJ0CI51"/>
<sequence>MSNEIPEMSNENNVSPNYLQELDINRQVQIQPITSIELLVAEVTRLKDQYCGDRYSSAFNRLRPFLDWLDSFHLFARVILPIIPTGFDIFLGSLLLALETASCYAQNLASFVHTLEIIHSTLPRFNSYSSRPYGRDRGVWETTLSRYFVELTSFCQDAAQFFKRPVSRNILRTSVRSFNTKTKQTVQRLRDLTYSIDQQARVSGERELFTTIDRHHGELLNLLTPTTNTCSVDTLFVGNLPYDNLPARQNPAFIGRQYELELLTSTLLSDTSTVQLPCACLYGLAGVGKTQVALQFAYKNIGMYDAILWVSADSEIKIAGSLREIANGLGLLEKPIHNGLDGKDALMRWLYLSGRSPNRQVPKWLLIFDNVENLSLLDSYWPKAGKGSIIITCRSPEIGKRFCHEELGRVQVSPFNRGVASDFLLSLIDKQHCATDEEARVALNISDSVGRHPLALDMVGCYVRRCGYSLVRFIQQHPSFEQDLLFRDNLRVWSENMYQRFFNNSLGLGSTVYNHALDPFSECLVQMLAFLDADGVPLDFFRNNSKESMLLDGPDVPDDIPHLGAILENPFEDSEVLDQCLESLLDLALITMDDNRCKIQSHRLVCTAARSSMRADKISFILSRIVFFLNSSFPEQPAGEPLHSKWATCEEFASNVLALSSFYKLYEDDIPPSLLLCEIMNRCAWYFFEKAQFRIALDLSDDAILMCERALEQGQHNGYSKWFVKDMISHHINTKASVARELPSLDHGLLLSQQVCLIRRQNKRPDSKADEMWIAAADGNLAASLVLADRAEEALGMLLPLIEREDTTENEDIYLSNICLCYLVLDRLNDAWEYSGQAAKSCRRRRGDNSVQMALALFVESFYLLSKCECNPGTVCRTLLAISEFYTGLGDDKNAKEYMDKVDEYRGKIDGVDITTFEGSSDYDIFVPIAFRQ</sequence>
<protein>
    <recommendedName>
        <fullName evidence="5">NB-ARC domain-containing protein</fullName>
    </recommendedName>
</protein>
<comment type="caution">
    <text evidence="3">The sequence shown here is derived from an EMBL/GenBank/DDBJ whole genome shotgun (WGS) entry which is preliminary data.</text>
</comment>
<dbReference type="SUPFAM" id="SSF52540">
    <property type="entry name" value="P-loop containing nucleoside triphosphate hydrolases"/>
    <property type="match status" value="1"/>
</dbReference>
<dbReference type="PANTHER" id="PTHR35205">
    <property type="entry name" value="NB-ARC AND TPR DOMAIN PROTEIN"/>
    <property type="match status" value="1"/>
</dbReference>
<evidence type="ECO:0000313" key="4">
    <source>
        <dbReference type="Proteomes" id="UP001251528"/>
    </source>
</evidence>
<evidence type="ECO:0008006" key="5">
    <source>
        <dbReference type="Google" id="ProtNLM"/>
    </source>
</evidence>
<dbReference type="Gene3D" id="3.40.50.300">
    <property type="entry name" value="P-loop containing nucleotide triphosphate hydrolases"/>
    <property type="match status" value="1"/>
</dbReference>
<dbReference type="InterPro" id="IPR011990">
    <property type="entry name" value="TPR-like_helical_dom_sf"/>
</dbReference>
<organism evidence="3 4">
    <name type="scientific">Conoideocrella luteorostrata</name>
    <dbReference type="NCBI Taxonomy" id="1105319"/>
    <lineage>
        <taxon>Eukaryota</taxon>
        <taxon>Fungi</taxon>
        <taxon>Dikarya</taxon>
        <taxon>Ascomycota</taxon>
        <taxon>Pezizomycotina</taxon>
        <taxon>Sordariomycetes</taxon>
        <taxon>Hypocreomycetidae</taxon>
        <taxon>Hypocreales</taxon>
        <taxon>Clavicipitaceae</taxon>
        <taxon>Conoideocrella</taxon>
    </lineage>
</organism>
<dbReference type="SUPFAM" id="SSF48452">
    <property type="entry name" value="TPR-like"/>
    <property type="match status" value="1"/>
</dbReference>